<evidence type="ECO:0000313" key="1">
    <source>
        <dbReference type="EMBL" id="KAH7920031.1"/>
    </source>
</evidence>
<comment type="caution">
    <text evidence="1">The sequence shown here is derived from an EMBL/GenBank/DDBJ whole genome shotgun (WGS) entry which is preliminary data.</text>
</comment>
<dbReference type="Proteomes" id="UP000790709">
    <property type="component" value="Unassembled WGS sequence"/>
</dbReference>
<reference evidence="1" key="1">
    <citation type="journal article" date="2021" name="New Phytol.">
        <title>Evolutionary innovations through gain and loss of genes in the ectomycorrhizal Boletales.</title>
        <authorList>
            <person name="Wu G."/>
            <person name="Miyauchi S."/>
            <person name="Morin E."/>
            <person name="Kuo A."/>
            <person name="Drula E."/>
            <person name="Varga T."/>
            <person name="Kohler A."/>
            <person name="Feng B."/>
            <person name="Cao Y."/>
            <person name="Lipzen A."/>
            <person name="Daum C."/>
            <person name="Hundley H."/>
            <person name="Pangilinan J."/>
            <person name="Johnson J."/>
            <person name="Barry K."/>
            <person name="LaButti K."/>
            <person name="Ng V."/>
            <person name="Ahrendt S."/>
            <person name="Min B."/>
            <person name="Choi I.G."/>
            <person name="Park H."/>
            <person name="Plett J.M."/>
            <person name="Magnuson J."/>
            <person name="Spatafora J.W."/>
            <person name="Nagy L.G."/>
            <person name="Henrissat B."/>
            <person name="Grigoriev I.V."/>
            <person name="Yang Z.L."/>
            <person name="Xu J."/>
            <person name="Martin F.M."/>
        </authorList>
    </citation>
    <scope>NUCLEOTIDE SEQUENCE</scope>
    <source>
        <strain evidence="1">KUC20120723A-06</strain>
    </source>
</reference>
<organism evidence="1 2">
    <name type="scientific">Leucogyrophana mollusca</name>
    <dbReference type="NCBI Taxonomy" id="85980"/>
    <lineage>
        <taxon>Eukaryota</taxon>
        <taxon>Fungi</taxon>
        <taxon>Dikarya</taxon>
        <taxon>Basidiomycota</taxon>
        <taxon>Agaricomycotina</taxon>
        <taxon>Agaricomycetes</taxon>
        <taxon>Agaricomycetidae</taxon>
        <taxon>Boletales</taxon>
        <taxon>Boletales incertae sedis</taxon>
        <taxon>Leucogyrophana</taxon>
    </lineage>
</organism>
<dbReference type="EMBL" id="MU266610">
    <property type="protein sequence ID" value="KAH7920031.1"/>
    <property type="molecule type" value="Genomic_DNA"/>
</dbReference>
<gene>
    <name evidence="1" type="ORF">BV22DRAFT_829886</name>
</gene>
<protein>
    <submittedName>
        <fullName evidence="1">Uncharacterized protein</fullName>
    </submittedName>
</protein>
<keyword evidence="2" id="KW-1185">Reference proteome</keyword>
<evidence type="ECO:0000313" key="2">
    <source>
        <dbReference type="Proteomes" id="UP000790709"/>
    </source>
</evidence>
<proteinExistence type="predicted"/>
<accession>A0ACB8B2N2</accession>
<sequence length="71" mass="8345">MLHSVEWMYRRVFTCRVALLLFGGLNDACQFRPTAFELKLDVELGLRRYAWNVRYDVLPCTLSALRHVLSL</sequence>
<name>A0ACB8B2N2_9AGAM</name>